<dbReference type="Pfam" id="PF04542">
    <property type="entry name" value="Sigma70_r2"/>
    <property type="match status" value="1"/>
</dbReference>
<evidence type="ECO:0000256" key="3">
    <source>
        <dbReference type="ARBA" id="ARBA00023082"/>
    </source>
</evidence>
<keyword evidence="2" id="KW-0805">Transcription regulation</keyword>
<evidence type="ECO:0000256" key="1">
    <source>
        <dbReference type="ARBA" id="ARBA00010641"/>
    </source>
</evidence>
<dbReference type="NCBIfam" id="TIGR02937">
    <property type="entry name" value="sigma70-ECF"/>
    <property type="match status" value="1"/>
</dbReference>
<dbReference type="InterPro" id="IPR036388">
    <property type="entry name" value="WH-like_DNA-bd_sf"/>
</dbReference>
<feature type="domain" description="RNA polymerase sigma-70 region 2" evidence="6">
    <location>
        <begin position="47"/>
        <end position="108"/>
    </location>
</feature>
<dbReference type="InterPro" id="IPR013249">
    <property type="entry name" value="RNA_pol_sigma70_r4_t2"/>
</dbReference>
<dbReference type="InterPro" id="IPR017504">
    <property type="entry name" value="CHP03067_Planctomycetes"/>
</dbReference>
<accession>A0A1U7CSJ6</accession>
<organism evidence="8 9">
    <name type="scientific">Paludisphaera borealis</name>
    <dbReference type="NCBI Taxonomy" id="1387353"/>
    <lineage>
        <taxon>Bacteria</taxon>
        <taxon>Pseudomonadati</taxon>
        <taxon>Planctomycetota</taxon>
        <taxon>Planctomycetia</taxon>
        <taxon>Isosphaerales</taxon>
        <taxon>Isosphaeraceae</taxon>
        <taxon>Paludisphaera</taxon>
    </lineage>
</organism>
<dbReference type="Gene3D" id="1.10.1740.10">
    <property type="match status" value="1"/>
</dbReference>
<sequence length="442" mass="47986">MSIASRNGLIVRDFQSLFSSGALGGLSDGQLVERYVARREEAVFEAIVERHGAMVWGVCRRVLRDHHDAEDAFQATFLVLARKASSIMPREMVGNWLHGVAYQTAARARGATFKRRGRERQVPEMPEIEADPREAWDDLLPLLDQELSRLPEKYRIPIVLCDLEGKTHREAAEQLKWPIGTVSGRLSRGRAMLAGRMARHGLTLSGPALAMHLSQNSASAGVPASLIASTTKAAAGVVVSAKVAALTEGVLKAMLISKLKIATATLATLMVLGAAGAGAIGQGPLTEAPRPPQGVREAGSTFGGMAIQGGADRRQGLDPKEEMKKLEGTWAITDMADATAEQKGKGLGRVVIKGDKMIVKMLGSDPGTNFSISVDPSKSPKVISMFLLNEKMEENELEPIRLGIYELKGDTLKFCVGMDRPENFELRPDSQREMLVLKWAKW</sequence>
<evidence type="ECO:0000259" key="6">
    <source>
        <dbReference type="Pfam" id="PF04542"/>
    </source>
</evidence>
<keyword evidence="9" id="KW-1185">Reference proteome</keyword>
<dbReference type="GO" id="GO:0016987">
    <property type="term" value="F:sigma factor activity"/>
    <property type="evidence" value="ECO:0007669"/>
    <property type="project" value="UniProtKB-KW"/>
</dbReference>
<dbReference type="Pfam" id="PF08281">
    <property type="entry name" value="Sigma70_r4_2"/>
    <property type="match status" value="1"/>
</dbReference>
<dbReference type="KEGG" id="pbor:BSF38_03447"/>
<dbReference type="InterPro" id="IPR013325">
    <property type="entry name" value="RNA_pol_sigma_r2"/>
</dbReference>
<dbReference type="PANTHER" id="PTHR43133:SF51">
    <property type="entry name" value="RNA POLYMERASE SIGMA FACTOR"/>
    <property type="match status" value="1"/>
</dbReference>
<reference evidence="9" key="1">
    <citation type="submission" date="2016-12" db="EMBL/GenBank/DDBJ databases">
        <title>Comparative genomics of four Isosphaeraceae planctomycetes: a common pool of plasmids and glycoside hydrolase genes.</title>
        <authorList>
            <person name="Ivanova A."/>
        </authorList>
    </citation>
    <scope>NUCLEOTIDE SEQUENCE [LARGE SCALE GENOMIC DNA]</scope>
    <source>
        <strain evidence="9">PX4</strain>
    </source>
</reference>
<dbReference type="Gene3D" id="1.10.10.10">
    <property type="entry name" value="Winged helix-like DNA-binding domain superfamily/Winged helix DNA-binding domain"/>
    <property type="match status" value="1"/>
</dbReference>
<dbReference type="STRING" id="1387353.BSF38_03447"/>
<dbReference type="PANTHER" id="PTHR43133">
    <property type="entry name" value="RNA POLYMERASE ECF-TYPE SIGMA FACTO"/>
    <property type="match status" value="1"/>
</dbReference>
<comment type="similarity">
    <text evidence="1">Belongs to the sigma-70 factor family. ECF subfamily.</text>
</comment>
<feature type="domain" description="RNA polymerase sigma factor 70 region 4 type 2" evidence="7">
    <location>
        <begin position="143"/>
        <end position="193"/>
    </location>
</feature>
<dbReference type="AlphaFoldDB" id="A0A1U7CSJ6"/>
<dbReference type="SUPFAM" id="SSF88946">
    <property type="entry name" value="Sigma2 domain of RNA polymerase sigma factors"/>
    <property type="match status" value="1"/>
</dbReference>
<proteinExistence type="inferred from homology"/>
<dbReference type="InterPro" id="IPR013324">
    <property type="entry name" value="RNA_pol_sigma_r3/r4-like"/>
</dbReference>
<evidence type="ECO:0000256" key="5">
    <source>
        <dbReference type="SAM" id="MobiDB-lite"/>
    </source>
</evidence>
<evidence type="ECO:0000256" key="4">
    <source>
        <dbReference type="ARBA" id="ARBA00023163"/>
    </source>
</evidence>
<feature type="region of interest" description="Disordered" evidence="5">
    <location>
        <begin position="283"/>
        <end position="316"/>
    </location>
</feature>
<protein>
    <submittedName>
        <fullName evidence="8">ECF RNA polymerase sigma factor SigE</fullName>
    </submittedName>
</protein>
<evidence type="ECO:0000313" key="8">
    <source>
        <dbReference type="EMBL" id="APW61915.1"/>
    </source>
</evidence>
<dbReference type="GO" id="GO:0003677">
    <property type="term" value="F:DNA binding"/>
    <property type="evidence" value="ECO:0007669"/>
    <property type="project" value="InterPro"/>
</dbReference>
<dbReference type="InterPro" id="IPR039425">
    <property type="entry name" value="RNA_pol_sigma-70-like"/>
</dbReference>
<evidence type="ECO:0000256" key="2">
    <source>
        <dbReference type="ARBA" id="ARBA00023015"/>
    </source>
</evidence>
<gene>
    <name evidence="8" type="primary">sigE_19</name>
    <name evidence="8" type="ORF">BSF38_03447</name>
</gene>
<keyword evidence="4" id="KW-0804">Transcription</keyword>
<dbReference type="Proteomes" id="UP000186309">
    <property type="component" value="Chromosome"/>
</dbReference>
<dbReference type="InterPro" id="IPR014284">
    <property type="entry name" value="RNA_pol_sigma-70_dom"/>
</dbReference>
<dbReference type="OrthoDB" id="260984at2"/>
<dbReference type="GO" id="GO:0006352">
    <property type="term" value="P:DNA-templated transcription initiation"/>
    <property type="evidence" value="ECO:0007669"/>
    <property type="project" value="InterPro"/>
</dbReference>
<dbReference type="EMBL" id="CP019082">
    <property type="protein sequence ID" value="APW61915.1"/>
    <property type="molecule type" value="Genomic_DNA"/>
</dbReference>
<dbReference type="NCBIfam" id="TIGR03067">
    <property type="entry name" value="Planc_TIGR03067"/>
    <property type="match status" value="1"/>
</dbReference>
<dbReference type="SUPFAM" id="SSF88659">
    <property type="entry name" value="Sigma3 and sigma4 domains of RNA polymerase sigma factors"/>
    <property type="match status" value="1"/>
</dbReference>
<keyword evidence="3" id="KW-0731">Sigma factor</keyword>
<dbReference type="InterPro" id="IPR007627">
    <property type="entry name" value="RNA_pol_sigma70_r2"/>
</dbReference>
<evidence type="ECO:0000313" key="9">
    <source>
        <dbReference type="Proteomes" id="UP000186309"/>
    </source>
</evidence>
<name>A0A1U7CSJ6_9BACT</name>
<evidence type="ECO:0000259" key="7">
    <source>
        <dbReference type="Pfam" id="PF08281"/>
    </source>
</evidence>
<dbReference type="CDD" id="cd06171">
    <property type="entry name" value="Sigma70_r4"/>
    <property type="match status" value="1"/>
</dbReference>
<dbReference type="RefSeq" id="WP_083713019.1">
    <property type="nucleotide sequence ID" value="NZ_CP019082.1"/>
</dbReference>